<organism evidence="1 2">
    <name type="scientific">Nocardia rhizosphaerae</name>
    <dbReference type="NCBI Taxonomy" id="1691571"/>
    <lineage>
        <taxon>Bacteria</taxon>
        <taxon>Bacillati</taxon>
        <taxon>Actinomycetota</taxon>
        <taxon>Actinomycetes</taxon>
        <taxon>Mycobacteriales</taxon>
        <taxon>Nocardiaceae</taxon>
        <taxon>Nocardia</taxon>
    </lineage>
</organism>
<evidence type="ECO:0000313" key="1">
    <source>
        <dbReference type="EMBL" id="MFC4123691.1"/>
    </source>
</evidence>
<protein>
    <submittedName>
        <fullName evidence="1">Uncharacterized protein</fullName>
    </submittedName>
</protein>
<accession>A0ABV8KYY0</accession>
<proteinExistence type="predicted"/>
<reference evidence="2" key="1">
    <citation type="journal article" date="2019" name="Int. J. Syst. Evol. Microbiol.">
        <title>The Global Catalogue of Microorganisms (GCM) 10K type strain sequencing project: providing services to taxonomists for standard genome sequencing and annotation.</title>
        <authorList>
            <consortium name="The Broad Institute Genomics Platform"/>
            <consortium name="The Broad Institute Genome Sequencing Center for Infectious Disease"/>
            <person name="Wu L."/>
            <person name="Ma J."/>
        </authorList>
    </citation>
    <scope>NUCLEOTIDE SEQUENCE [LARGE SCALE GENOMIC DNA]</scope>
    <source>
        <strain evidence="2">CGMCC 4.7204</strain>
    </source>
</reference>
<comment type="caution">
    <text evidence="1">The sequence shown here is derived from an EMBL/GenBank/DDBJ whole genome shotgun (WGS) entry which is preliminary data.</text>
</comment>
<evidence type="ECO:0000313" key="2">
    <source>
        <dbReference type="Proteomes" id="UP001595767"/>
    </source>
</evidence>
<sequence length="186" mass="21019">MTDKYEFRDFRPLAERLEYWRNMLDGMGWESEIHPCMNRDGVLFLEDIGADSSGVAGLNDGLMYEHELYKSVSVNDRQFLEVSGPKFSRLVDASQYIVMRLIDRVRHRVGLATVESAFDSAGLDPNVNADEELHRVALDRDPDVYCLTHRLAAVPISHLMCMEPSRLDALLADGLADAIGAWRQSS</sequence>
<dbReference type="Proteomes" id="UP001595767">
    <property type="component" value="Unassembled WGS sequence"/>
</dbReference>
<gene>
    <name evidence="1" type="ORF">ACFOW8_01970</name>
</gene>
<keyword evidence="2" id="KW-1185">Reference proteome</keyword>
<dbReference type="EMBL" id="JBHSBA010000003">
    <property type="protein sequence ID" value="MFC4123691.1"/>
    <property type="molecule type" value="Genomic_DNA"/>
</dbReference>
<dbReference type="RefSeq" id="WP_378544498.1">
    <property type="nucleotide sequence ID" value="NZ_JBHSBA010000003.1"/>
</dbReference>
<name>A0ABV8KYY0_9NOCA</name>